<name>A0AAE1PHJ4_9EUCA</name>
<dbReference type="AlphaFoldDB" id="A0AAE1PHJ4"/>
<dbReference type="EMBL" id="JAWZYT010002025">
    <property type="protein sequence ID" value="KAK4307207.1"/>
    <property type="molecule type" value="Genomic_DNA"/>
</dbReference>
<dbReference type="Gene3D" id="2.60.40.10">
    <property type="entry name" value="Immunoglobulins"/>
    <property type="match status" value="1"/>
</dbReference>
<protein>
    <recommendedName>
        <fullName evidence="3">Ig-like domain-containing protein</fullName>
    </recommendedName>
</protein>
<organism evidence="1 2">
    <name type="scientific">Petrolisthes manimaculis</name>
    <dbReference type="NCBI Taxonomy" id="1843537"/>
    <lineage>
        <taxon>Eukaryota</taxon>
        <taxon>Metazoa</taxon>
        <taxon>Ecdysozoa</taxon>
        <taxon>Arthropoda</taxon>
        <taxon>Crustacea</taxon>
        <taxon>Multicrustacea</taxon>
        <taxon>Malacostraca</taxon>
        <taxon>Eumalacostraca</taxon>
        <taxon>Eucarida</taxon>
        <taxon>Decapoda</taxon>
        <taxon>Pleocyemata</taxon>
        <taxon>Anomura</taxon>
        <taxon>Galatheoidea</taxon>
        <taxon>Porcellanidae</taxon>
        <taxon>Petrolisthes</taxon>
    </lineage>
</organism>
<dbReference type="InterPro" id="IPR036179">
    <property type="entry name" value="Ig-like_dom_sf"/>
</dbReference>
<dbReference type="Proteomes" id="UP001292094">
    <property type="component" value="Unassembled WGS sequence"/>
</dbReference>
<evidence type="ECO:0000313" key="1">
    <source>
        <dbReference type="EMBL" id="KAK4307207.1"/>
    </source>
</evidence>
<accession>A0AAE1PHJ4</accession>
<sequence>MIYLCKDKIFVAATPFRGQWFERHVPGYPRYYYAGDPELGEHHLVISGVTLTEDGEYQCQVGPTMSTPPIWASANVTVISFQRTIYLPTNLSPFLHLHTLTSATREHRLHLSMPPTIPTDEC</sequence>
<reference evidence="1" key="1">
    <citation type="submission" date="2023-11" db="EMBL/GenBank/DDBJ databases">
        <title>Genome assemblies of two species of porcelain crab, Petrolisthes cinctipes and Petrolisthes manimaculis (Anomura: Porcellanidae).</title>
        <authorList>
            <person name="Angst P."/>
        </authorList>
    </citation>
    <scope>NUCLEOTIDE SEQUENCE</scope>
    <source>
        <strain evidence="1">PB745_02</strain>
        <tissue evidence="1">Gill</tissue>
    </source>
</reference>
<keyword evidence="2" id="KW-1185">Reference proteome</keyword>
<proteinExistence type="predicted"/>
<gene>
    <name evidence="1" type="ORF">Pmani_021022</name>
</gene>
<dbReference type="InterPro" id="IPR013783">
    <property type="entry name" value="Ig-like_fold"/>
</dbReference>
<comment type="caution">
    <text evidence="1">The sequence shown here is derived from an EMBL/GenBank/DDBJ whole genome shotgun (WGS) entry which is preliminary data.</text>
</comment>
<evidence type="ECO:0008006" key="3">
    <source>
        <dbReference type="Google" id="ProtNLM"/>
    </source>
</evidence>
<evidence type="ECO:0000313" key="2">
    <source>
        <dbReference type="Proteomes" id="UP001292094"/>
    </source>
</evidence>
<dbReference type="SUPFAM" id="SSF48726">
    <property type="entry name" value="Immunoglobulin"/>
    <property type="match status" value="1"/>
</dbReference>